<protein>
    <submittedName>
        <fullName evidence="1">Uncharacterized protein</fullName>
    </submittedName>
</protein>
<gene>
    <name evidence="1" type="ORF">SDC9_138769</name>
</gene>
<name>A0A645DR78_9ZZZZ</name>
<dbReference type="EMBL" id="VSSQ01038670">
    <property type="protein sequence ID" value="MPM91638.1"/>
    <property type="molecule type" value="Genomic_DNA"/>
</dbReference>
<accession>A0A645DR78</accession>
<reference evidence="1" key="1">
    <citation type="submission" date="2019-08" db="EMBL/GenBank/DDBJ databases">
        <authorList>
            <person name="Kucharzyk K."/>
            <person name="Murdoch R.W."/>
            <person name="Higgins S."/>
            <person name="Loffler F."/>
        </authorList>
    </citation>
    <scope>NUCLEOTIDE SEQUENCE</scope>
</reference>
<sequence length="91" mass="10644">MIVQAKSNIRAETVADHGDFILLKACSFHQEVYHIMIRFTQNIQRADPGCGFNKFNHGAAIRYEFTIFDRAAYIRMRRDIRYAFVNQTASR</sequence>
<comment type="caution">
    <text evidence="1">The sequence shown here is derived from an EMBL/GenBank/DDBJ whole genome shotgun (WGS) entry which is preliminary data.</text>
</comment>
<evidence type="ECO:0000313" key="1">
    <source>
        <dbReference type="EMBL" id="MPM91638.1"/>
    </source>
</evidence>
<organism evidence="1">
    <name type="scientific">bioreactor metagenome</name>
    <dbReference type="NCBI Taxonomy" id="1076179"/>
    <lineage>
        <taxon>unclassified sequences</taxon>
        <taxon>metagenomes</taxon>
        <taxon>ecological metagenomes</taxon>
    </lineage>
</organism>
<proteinExistence type="predicted"/>
<dbReference type="AlphaFoldDB" id="A0A645DR78"/>